<evidence type="ECO:0000256" key="5">
    <source>
        <dbReference type="SAM" id="Phobius"/>
    </source>
</evidence>
<proteinExistence type="predicted"/>
<evidence type="ECO:0000313" key="7">
    <source>
        <dbReference type="EMBL" id="SPB28756.1"/>
    </source>
</evidence>
<evidence type="ECO:0000256" key="3">
    <source>
        <dbReference type="ARBA" id="ARBA00022989"/>
    </source>
</evidence>
<organism evidence="8 9">
    <name type="scientific">Lactococcus lactis</name>
    <dbReference type="NCBI Taxonomy" id="1358"/>
    <lineage>
        <taxon>Bacteria</taxon>
        <taxon>Bacillati</taxon>
        <taxon>Bacillota</taxon>
        <taxon>Bacilli</taxon>
        <taxon>Lactobacillales</taxon>
        <taxon>Streptococcaceae</taxon>
        <taxon>Lactococcus</taxon>
    </lineage>
</organism>
<name>A0A2X0SX84_9LACT</name>
<dbReference type="InterPro" id="IPR011547">
    <property type="entry name" value="SLC26A/SulP_dom"/>
</dbReference>
<evidence type="ECO:0000256" key="2">
    <source>
        <dbReference type="ARBA" id="ARBA00022692"/>
    </source>
</evidence>
<dbReference type="GO" id="GO:0016020">
    <property type="term" value="C:membrane"/>
    <property type="evidence" value="ECO:0007669"/>
    <property type="project" value="UniProtKB-SubCell"/>
</dbReference>
<dbReference type="EMBL" id="OGTW01000104">
    <property type="protein sequence ID" value="SPB28756.1"/>
    <property type="molecule type" value="Genomic_DNA"/>
</dbReference>
<keyword evidence="3 5" id="KW-1133">Transmembrane helix</keyword>
<feature type="transmembrane region" description="Helical" evidence="5">
    <location>
        <begin position="50"/>
        <end position="72"/>
    </location>
</feature>
<dbReference type="Pfam" id="PF00916">
    <property type="entry name" value="Sulfate_transp"/>
    <property type="match status" value="1"/>
</dbReference>
<sequence length="87" mass="9015">MIKQFLCIINSEFKDYNRRKFLQDLMAGITVAAVALPLALAFGVSSGTTAAAGLITAIVAGIIISSLSGAFYQISGPTGAIDVHPKS</sequence>
<evidence type="ECO:0000256" key="1">
    <source>
        <dbReference type="ARBA" id="ARBA00004141"/>
    </source>
</evidence>
<reference evidence="7" key="1">
    <citation type="submission" date="2018-01" db="EMBL/GenBank/DDBJ databases">
        <authorList>
            <person name="Gaut B.S."/>
            <person name="Morton B.R."/>
            <person name="Clegg M.T."/>
            <person name="Duvall M.R."/>
        </authorList>
    </citation>
    <scope>NUCLEOTIDE SEQUENCE</scope>
    <source>
        <strain evidence="7">Lactococcus lactis</strain>
    </source>
</reference>
<dbReference type="AlphaFoldDB" id="A0A2X0SX84"/>
<evidence type="ECO:0000313" key="8">
    <source>
        <dbReference type="EMBL" id="SPS12674.1"/>
    </source>
</evidence>
<comment type="subcellular location">
    <subcellularLocation>
        <location evidence="1">Membrane</location>
        <topology evidence="1">Multi-pass membrane protein</topology>
    </subcellularLocation>
</comment>
<reference evidence="9" key="3">
    <citation type="submission" date="2018-05" db="EMBL/GenBank/DDBJ databases">
        <authorList>
            <person name="Duru I."/>
        </authorList>
    </citation>
    <scope>NUCLEOTIDE SEQUENCE [LARGE SCALE GENOMIC DNA]</scope>
</reference>
<feature type="domain" description="SLC26A/SulP transporter" evidence="6">
    <location>
        <begin position="21"/>
        <end position="81"/>
    </location>
</feature>
<keyword evidence="4 5" id="KW-0472">Membrane</keyword>
<accession>A0A2X0SX84</accession>
<protein>
    <submittedName>
        <fullName evidence="8">C4-dicarboxylic acid transporter DauA</fullName>
    </submittedName>
</protein>
<dbReference type="Proteomes" id="UP000279235">
    <property type="component" value="Unassembled WGS sequence"/>
</dbReference>
<feature type="transmembrane region" description="Helical" evidence="5">
    <location>
        <begin position="21"/>
        <end position="44"/>
    </location>
</feature>
<gene>
    <name evidence="8" type="primary">dauA_2</name>
    <name evidence="8" type="ORF">AMHIJAGA_02633</name>
</gene>
<reference evidence="8" key="2">
    <citation type="submission" date="2018-05" db="EMBL/GenBank/DDBJ databases">
        <authorList>
            <person name="Lanie J.A."/>
            <person name="Ng W.-L."/>
            <person name="Kazmierczak K.M."/>
            <person name="Andrzejewski T.M."/>
            <person name="Davidsen T.M."/>
            <person name="Wayne K.J."/>
            <person name="Tettelin H."/>
            <person name="Glass J.I."/>
            <person name="Rusch D."/>
            <person name="Podicherti R."/>
            <person name="Tsui H.-C.T."/>
            <person name="Winkler M.E."/>
        </authorList>
    </citation>
    <scope>NUCLEOTIDE SEQUENCE</scope>
    <source>
        <strain evidence="8">Lactococcus lactis</strain>
    </source>
</reference>
<dbReference type="EMBL" id="OGTW02000104">
    <property type="protein sequence ID" value="SPS12674.1"/>
    <property type="molecule type" value="Genomic_DNA"/>
</dbReference>
<evidence type="ECO:0000256" key="4">
    <source>
        <dbReference type="ARBA" id="ARBA00023136"/>
    </source>
</evidence>
<evidence type="ECO:0000259" key="6">
    <source>
        <dbReference type="Pfam" id="PF00916"/>
    </source>
</evidence>
<evidence type="ECO:0000313" key="9">
    <source>
        <dbReference type="Proteomes" id="UP000279235"/>
    </source>
</evidence>
<keyword evidence="2 5" id="KW-0812">Transmembrane</keyword>